<organism evidence="2 3">
    <name type="scientific">Mycolicibacterium aubagnense</name>
    <dbReference type="NCBI Taxonomy" id="319707"/>
    <lineage>
        <taxon>Bacteria</taxon>
        <taxon>Bacillati</taxon>
        <taxon>Actinomycetota</taxon>
        <taxon>Actinomycetes</taxon>
        <taxon>Mycobacteriales</taxon>
        <taxon>Mycobacteriaceae</taxon>
        <taxon>Mycolicibacterium</taxon>
    </lineage>
</organism>
<proteinExistence type="predicted"/>
<feature type="region of interest" description="Disordered" evidence="1">
    <location>
        <begin position="71"/>
        <end position="97"/>
    </location>
</feature>
<dbReference type="EMBL" id="AP022577">
    <property type="protein sequence ID" value="BBX86892.1"/>
    <property type="molecule type" value="Genomic_DNA"/>
</dbReference>
<evidence type="ECO:0000313" key="3">
    <source>
        <dbReference type="Proteomes" id="UP000465609"/>
    </source>
</evidence>
<sequence length="97" mass="10878">MDLVVPRRVGPHRLDADQVLQVGTHRRQHLTDSGDEITHAPKANSSRACASASNTPRWAYILRTFAAGQRAQNDRAIRRVGDKHARSRQKEKEEKGA</sequence>
<feature type="region of interest" description="Disordered" evidence="1">
    <location>
        <begin position="27"/>
        <end position="51"/>
    </location>
</feature>
<protein>
    <submittedName>
        <fullName evidence="2">Uncharacterized protein</fullName>
    </submittedName>
</protein>
<evidence type="ECO:0000313" key="2">
    <source>
        <dbReference type="EMBL" id="BBX86892.1"/>
    </source>
</evidence>
<accession>A0ABN5YYF1</accession>
<gene>
    <name evidence="2" type="ORF">MAUB_47650</name>
</gene>
<evidence type="ECO:0000256" key="1">
    <source>
        <dbReference type="SAM" id="MobiDB-lite"/>
    </source>
</evidence>
<name>A0ABN5YYF1_9MYCO</name>
<keyword evidence="3" id="KW-1185">Reference proteome</keyword>
<feature type="compositionally biased region" description="Basic and acidic residues" evidence="1">
    <location>
        <begin position="29"/>
        <end position="39"/>
    </location>
</feature>
<dbReference type="Proteomes" id="UP000465609">
    <property type="component" value="Chromosome"/>
</dbReference>
<feature type="compositionally biased region" description="Basic and acidic residues" evidence="1">
    <location>
        <begin position="72"/>
        <end position="97"/>
    </location>
</feature>
<reference evidence="2 3" key="1">
    <citation type="journal article" date="2019" name="Emerg. Microbes Infect.">
        <title>Comprehensive subspecies identification of 175 nontuberculous mycobacteria species based on 7547 genomic profiles.</title>
        <authorList>
            <person name="Matsumoto Y."/>
            <person name="Kinjo T."/>
            <person name="Motooka D."/>
            <person name="Nabeya D."/>
            <person name="Jung N."/>
            <person name="Uechi K."/>
            <person name="Horii T."/>
            <person name="Iida T."/>
            <person name="Fujita J."/>
            <person name="Nakamura S."/>
        </authorList>
    </citation>
    <scope>NUCLEOTIDE SEQUENCE [LARGE SCALE GENOMIC DNA]</scope>
    <source>
        <strain evidence="2 3">JCM 15296</strain>
    </source>
</reference>